<name>A0AAD6LMN8_9ROSI</name>
<protein>
    <submittedName>
        <fullName evidence="1">Uncharacterized protein</fullName>
    </submittedName>
</protein>
<organism evidence="1 2">
    <name type="scientific">Populus alba x Populus x berolinensis</name>
    <dbReference type="NCBI Taxonomy" id="444605"/>
    <lineage>
        <taxon>Eukaryota</taxon>
        <taxon>Viridiplantae</taxon>
        <taxon>Streptophyta</taxon>
        <taxon>Embryophyta</taxon>
        <taxon>Tracheophyta</taxon>
        <taxon>Spermatophyta</taxon>
        <taxon>Magnoliopsida</taxon>
        <taxon>eudicotyledons</taxon>
        <taxon>Gunneridae</taxon>
        <taxon>Pentapetalae</taxon>
        <taxon>rosids</taxon>
        <taxon>fabids</taxon>
        <taxon>Malpighiales</taxon>
        <taxon>Salicaceae</taxon>
        <taxon>Saliceae</taxon>
        <taxon>Populus</taxon>
    </lineage>
</organism>
<proteinExistence type="predicted"/>
<sequence length="36" mass="4047">MLGDVYSFEILLLEIFTGKGPTDNMFSSSINLMKFS</sequence>
<dbReference type="EMBL" id="JAQIZT010000015">
    <property type="protein sequence ID" value="KAJ6969958.1"/>
    <property type="molecule type" value="Genomic_DNA"/>
</dbReference>
<keyword evidence="2" id="KW-1185">Reference proteome</keyword>
<dbReference type="Proteomes" id="UP001164929">
    <property type="component" value="Chromosome 15"/>
</dbReference>
<reference evidence="1" key="1">
    <citation type="journal article" date="2023" name="Mol. Ecol. Resour.">
        <title>Chromosome-level genome assembly of a triploid poplar Populus alba 'Berolinensis'.</title>
        <authorList>
            <person name="Chen S."/>
            <person name="Yu Y."/>
            <person name="Wang X."/>
            <person name="Wang S."/>
            <person name="Zhang T."/>
            <person name="Zhou Y."/>
            <person name="He R."/>
            <person name="Meng N."/>
            <person name="Wang Y."/>
            <person name="Liu W."/>
            <person name="Liu Z."/>
            <person name="Liu J."/>
            <person name="Guo Q."/>
            <person name="Huang H."/>
            <person name="Sederoff R.R."/>
            <person name="Wang G."/>
            <person name="Qu G."/>
            <person name="Chen S."/>
        </authorList>
    </citation>
    <scope>NUCLEOTIDE SEQUENCE</scope>
    <source>
        <strain evidence="1">SC-2020</strain>
    </source>
</reference>
<evidence type="ECO:0000313" key="2">
    <source>
        <dbReference type="Proteomes" id="UP001164929"/>
    </source>
</evidence>
<gene>
    <name evidence="1" type="ORF">NC653_034503</name>
</gene>
<accession>A0AAD6LMN8</accession>
<evidence type="ECO:0000313" key="1">
    <source>
        <dbReference type="EMBL" id="KAJ6969958.1"/>
    </source>
</evidence>
<dbReference type="AlphaFoldDB" id="A0AAD6LMN8"/>
<comment type="caution">
    <text evidence="1">The sequence shown here is derived from an EMBL/GenBank/DDBJ whole genome shotgun (WGS) entry which is preliminary data.</text>
</comment>